<dbReference type="InterPro" id="IPR000073">
    <property type="entry name" value="AB_hydrolase_1"/>
</dbReference>
<keyword evidence="2" id="KW-0378">Hydrolase</keyword>
<dbReference type="InterPro" id="IPR029058">
    <property type="entry name" value="AB_hydrolase_fold"/>
</dbReference>
<dbReference type="Gene3D" id="3.40.50.1820">
    <property type="entry name" value="alpha/beta hydrolase"/>
    <property type="match status" value="1"/>
</dbReference>
<reference evidence="2 3" key="1">
    <citation type="submission" date="2018-09" db="EMBL/GenBank/DDBJ databases">
        <authorList>
            <person name="Postec A."/>
        </authorList>
    </citation>
    <scope>NUCLEOTIDE SEQUENCE [LARGE SCALE GENOMIC DNA]</scope>
    <source>
        <strain evidence="2">70B-A</strain>
    </source>
</reference>
<dbReference type="RefSeq" id="WP_125137016.1">
    <property type="nucleotide sequence ID" value="NZ_LR130778.1"/>
</dbReference>
<sequence length="314" mass="36305">MKKISQKLVLIGFATCLLFLYNRLIFSLSTIKEKLYHSRAHYYQWKFGKIFYTVQGRGSSLLLIHDTSADSSSYEYNKLIDTLAKNHRVYALDLIGYGKSDKPKITYTAYLFVQLLLDFRKNVIREKTSVLTSGRSNAYATMACLQNPEVFNSLIFINPGDFDDLSRNPKRKDKLNKFLIELPVIGTTFYNIMFSRLMIRRSLKNKFYNPIHLKLAYIDTFREAAHLSGSASKYTYASDLCHFNNVNIKEAISKINNNIFIIQGTRTNSDYEALINNYKSLNPAIESSTIDRSKNYPHLEKPESTLEVLMVYLH</sequence>
<dbReference type="Proteomes" id="UP000279029">
    <property type="component" value="Chromosome"/>
</dbReference>
<dbReference type="GO" id="GO:0016787">
    <property type="term" value="F:hydrolase activity"/>
    <property type="evidence" value="ECO:0007669"/>
    <property type="project" value="UniProtKB-KW"/>
</dbReference>
<proteinExistence type="predicted"/>
<gene>
    <name evidence="2" type="ORF">PATL70BA_1873</name>
</gene>
<protein>
    <submittedName>
        <fullName evidence="2">Alpha/beta hydrolase</fullName>
    </submittedName>
</protein>
<dbReference type="AlphaFoldDB" id="A0A3P7NX08"/>
<dbReference type="PANTHER" id="PTHR46438">
    <property type="entry name" value="ALPHA/BETA-HYDROLASES SUPERFAMILY PROTEIN"/>
    <property type="match status" value="1"/>
</dbReference>
<name>A0A3P7NX08_9FIRM</name>
<dbReference type="SUPFAM" id="SSF53474">
    <property type="entry name" value="alpha/beta-Hydrolases"/>
    <property type="match status" value="1"/>
</dbReference>
<dbReference type="Pfam" id="PF00561">
    <property type="entry name" value="Abhydrolase_1"/>
    <property type="match status" value="1"/>
</dbReference>
<dbReference type="EMBL" id="LR130778">
    <property type="protein sequence ID" value="VDN47764.1"/>
    <property type="molecule type" value="Genomic_DNA"/>
</dbReference>
<dbReference type="PANTHER" id="PTHR46438:SF2">
    <property type="entry name" value="ALPHA_BETA-HYDROLASES SUPERFAMILY PROTEIN"/>
    <property type="match status" value="1"/>
</dbReference>
<dbReference type="OrthoDB" id="9808398at2"/>
<evidence type="ECO:0000313" key="2">
    <source>
        <dbReference type="EMBL" id="VDN47764.1"/>
    </source>
</evidence>
<evidence type="ECO:0000259" key="1">
    <source>
        <dbReference type="Pfam" id="PF00561"/>
    </source>
</evidence>
<dbReference type="KEGG" id="cbar:PATL70BA_1873"/>
<evidence type="ECO:0000313" key="3">
    <source>
        <dbReference type="Proteomes" id="UP000279029"/>
    </source>
</evidence>
<keyword evidence="3" id="KW-1185">Reference proteome</keyword>
<organism evidence="2 3">
    <name type="scientific">Petrocella atlantisensis</name>
    <dbReference type="NCBI Taxonomy" id="2173034"/>
    <lineage>
        <taxon>Bacteria</taxon>
        <taxon>Bacillati</taxon>
        <taxon>Bacillota</taxon>
        <taxon>Clostridia</taxon>
        <taxon>Lachnospirales</taxon>
        <taxon>Vallitaleaceae</taxon>
        <taxon>Petrocella</taxon>
    </lineage>
</organism>
<feature type="domain" description="AB hydrolase-1" evidence="1">
    <location>
        <begin position="62"/>
        <end position="166"/>
    </location>
</feature>
<accession>A0A3P7NX08</accession>